<name>A0ABQ2K9A0_9NOCA</name>
<reference evidence="3" key="1">
    <citation type="journal article" date="2019" name="Int. J. Syst. Evol. Microbiol.">
        <title>The Global Catalogue of Microorganisms (GCM) 10K type strain sequencing project: providing services to taxonomists for standard genome sequencing and annotation.</title>
        <authorList>
            <consortium name="The Broad Institute Genomics Platform"/>
            <consortium name="The Broad Institute Genome Sequencing Center for Infectious Disease"/>
            <person name="Wu L."/>
            <person name="Ma J."/>
        </authorList>
    </citation>
    <scope>NUCLEOTIDE SEQUENCE [LARGE SCALE GENOMIC DNA]</scope>
    <source>
        <strain evidence="3">CGMCC 4.7329</strain>
    </source>
</reference>
<gene>
    <name evidence="2" type="ORF">GCM10011610_14670</name>
</gene>
<evidence type="ECO:0000259" key="1">
    <source>
        <dbReference type="PROSITE" id="PS51819"/>
    </source>
</evidence>
<dbReference type="InterPro" id="IPR058997">
    <property type="entry name" value="YycE-like_C"/>
</dbReference>
<dbReference type="PROSITE" id="PS51819">
    <property type="entry name" value="VOC"/>
    <property type="match status" value="1"/>
</dbReference>
<dbReference type="Proteomes" id="UP000658127">
    <property type="component" value="Unassembled WGS sequence"/>
</dbReference>
<dbReference type="SUPFAM" id="SSF54593">
    <property type="entry name" value="Glyoxalase/Bleomycin resistance protein/Dihydroxybiphenyl dioxygenase"/>
    <property type="match status" value="1"/>
</dbReference>
<dbReference type="InterPro" id="IPR058998">
    <property type="entry name" value="YycE-like_N"/>
</dbReference>
<comment type="caution">
    <text evidence="2">The sequence shown here is derived from an EMBL/GenBank/DDBJ whole genome shotgun (WGS) entry which is preliminary data.</text>
</comment>
<dbReference type="Gene3D" id="3.30.559.10">
    <property type="entry name" value="Chloramphenicol acetyltransferase-like domain"/>
    <property type="match status" value="1"/>
</dbReference>
<dbReference type="InterPro" id="IPR023213">
    <property type="entry name" value="CAT-like_dom_sf"/>
</dbReference>
<dbReference type="Pfam" id="PF22658">
    <property type="entry name" value="YycE-like_N"/>
    <property type="match status" value="1"/>
</dbReference>
<evidence type="ECO:0000313" key="2">
    <source>
        <dbReference type="EMBL" id="GGN72884.1"/>
    </source>
</evidence>
<evidence type="ECO:0000313" key="3">
    <source>
        <dbReference type="Proteomes" id="UP000658127"/>
    </source>
</evidence>
<feature type="domain" description="VOC" evidence="1">
    <location>
        <begin position="181"/>
        <end position="306"/>
    </location>
</feature>
<proteinExistence type="predicted"/>
<dbReference type="SUPFAM" id="SSF52777">
    <property type="entry name" value="CoA-dependent acyltransferases"/>
    <property type="match status" value="1"/>
</dbReference>
<sequence length="309" mass="34750">MRQVLGELAAHPLLRSRVVDGCFVRDDRFQPRLDIAEGDEAEYLALVNAPQDWRDGLFRALLLRSRQQLVLIVHHGISDGRSGFALLDRFCAAPSPAHCPYSAVTRPTCCRPRMPPKLTTFTLGGRVTLQLEYDTALYSRSRMDKFRLTLTELLDTLDQISLRYVLYCYGMDMTTWPDSLRVAQVRIARPTDRLDDVVRFYVDGLGLRELYRFENHAGYDGVMLGLPGTDYHLEFTSHVDGSPGAAPSAENLLVLYFDGEAAMFDVVQRLGEFGVEPVAAENPYWAANGGMAFPDPDGWIVMLVPRPVF</sequence>
<dbReference type="Pfam" id="PF22659">
    <property type="entry name" value="YycE-like_C"/>
    <property type="match status" value="1"/>
</dbReference>
<accession>A0ABQ2K9A0</accession>
<dbReference type="CDD" id="cd06587">
    <property type="entry name" value="VOC"/>
    <property type="match status" value="1"/>
</dbReference>
<dbReference type="Gene3D" id="3.10.180.10">
    <property type="entry name" value="2,3-Dihydroxybiphenyl 1,2-Dioxygenase, domain 1"/>
    <property type="match status" value="1"/>
</dbReference>
<organism evidence="2 3">
    <name type="scientific">Nocardia rhizosphaerihabitans</name>
    <dbReference type="NCBI Taxonomy" id="1691570"/>
    <lineage>
        <taxon>Bacteria</taxon>
        <taxon>Bacillati</taxon>
        <taxon>Actinomycetota</taxon>
        <taxon>Actinomycetes</taxon>
        <taxon>Mycobacteriales</taxon>
        <taxon>Nocardiaceae</taxon>
        <taxon>Nocardia</taxon>
    </lineage>
</organism>
<protein>
    <recommendedName>
        <fullName evidence="1">VOC domain-containing protein</fullName>
    </recommendedName>
</protein>
<keyword evidence="3" id="KW-1185">Reference proteome</keyword>
<dbReference type="EMBL" id="BMNE01000002">
    <property type="protein sequence ID" value="GGN72884.1"/>
    <property type="molecule type" value="Genomic_DNA"/>
</dbReference>
<dbReference type="InterPro" id="IPR037523">
    <property type="entry name" value="VOC_core"/>
</dbReference>
<dbReference type="InterPro" id="IPR029068">
    <property type="entry name" value="Glyas_Bleomycin-R_OHBP_Dase"/>
</dbReference>